<sequence length="106" mass="11843">MAFSLWGFLLEHLKGRIMESEDNVIAELLKELTGLINQYPKAIEHRAAMIQATGKDPELVEKLVKAADTMRDSGNLYLTWAKHYAALAEGNSDASSDEDETEDFDV</sequence>
<evidence type="ECO:0000313" key="1">
    <source>
        <dbReference type="EMBL" id="SLM48162.1"/>
    </source>
</evidence>
<proteinExistence type="predicted"/>
<accession>A0A1W1I585</accession>
<dbReference type="KEGG" id="nja:NSJP_1990"/>
<reference evidence="1 2" key="1">
    <citation type="submission" date="2017-03" db="EMBL/GenBank/DDBJ databases">
        <authorList>
            <person name="Afonso C.L."/>
            <person name="Miller P.J."/>
            <person name="Scott M.A."/>
            <person name="Spackman E."/>
            <person name="Goraichik I."/>
            <person name="Dimitrov K.M."/>
            <person name="Suarez D.L."/>
            <person name="Swayne D.E."/>
        </authorList>
    </citation>
    <scope>NUCLEOTIDE SEQUENCE [LARGE SCALE GENOMIC DNA]</scope>
    <source>
        <strain evidence="1">Genome sequencing of Nitrospira japonica strain NJ11</strain>
    </source>
</reference>
<organism evidence="1 2">
    <name type="scientific">Nitrospira japonica</name>
    <dbReference type="NCBI Taxonomy" id="1325564"/>
    <lineage>
        <taxon>Bacteria</taxon>
        <taxon>Pseudomonadati</taxon>
        <taxon>Nitrospirota</taxon>
        <taxon>Nitrospiria</taxon>
        <taxon>Nitrospirales</taxon>
        <taxon>Nitrospiraceae</taxon>
        <taxon>Nitrospira</taxon>
    </lineage>
</organism>
<name>A0A1W1I585_9BACT</name>
<keyword evidence="2" id="KW-1185">Reference proteome</keyword>
<evidence type="ECO:0000313" key="2">
    <source>
        <dbReference type="Proteomes" id="UP000192042"/>
    </source>
</evidence>
<gene>
    <name evidence="1" type="ORF">NSJP_1990</name>
</gene>
<protein>
    <submittedName>
        <fullName evidence="1">Uncharacterized protein</fullName>
    </submittedName>
</protein>
<dbReference type="Proteomes" id="UP000192042">
    <property type="component" value="Chromosome I"/>
</dbReference>
<dbReference type="STRING" id="1325564.NSJP_1990"/>
<dbReference type="EMBL" id="LT828648">
    <property type="protein sequence ID" value="SLM48162.1"/>
    <property type="molecule type" value="Genomic_DNA"/>
</dbReference>
<dbReference type="AlphaFoldDB" id="A0A1W1I585"/>